<evidence type="ECO:0000313" key="2">
    <source>
        <dbReference type="Proteomes" id="UP000186400"/>
    </source>
</evidence>
<dbReference type="AlphaFoldDB" id="A0A1N6QII7"/>
<gene>
    <name evidence="1" type="ORF">SAMN05920897_104190</name>
</gene>
<dbReference type="Proteomes" id="UP000186400">
    <property type="component" value="Unassembled WGS sequence"/>
</dbReference>
<organism evidence="1 2">
    <name type="scientific">Alkalispirochaeta americana</name>
    <dbReference type="NCBI Taxonomy" id="159291"/>
    <lineage>
        <taxon>Bacteria</taxon>
        <taxon>Pseudomonadati</taxon>
        <taxon>Spirochaetota</taxon>
        <taxon>Spirochaetia</taxon>
        <taxon>Spirochaetales</taxon>
        <taxon>Spirochaetaceae</taxon>
        <taxon>Alkalispirochaeta</taxon>
    </lineage>
</organism>
<accession>A0A1N6QII7</accession>
<proteinExistence type="predicted"/>
<reference evidence="1 2" key="1">
    <citation type="submission" date="2017-01" db="EMBL/GenBank/DDBJ databases">
        <authorList>
            <person name="Mah S.A."/>
            <person name="Swanson W.J."/>
            <person name="Moy G.W."/>
            <person name="Vacquier V.D."/>
        </authorList>
    </citation>
    <scope>NUCLEOTIDE SEQUENCE [LARGE SCALE GENOMIC DNA]</scope>
    <source>
        <strain evidence="1 2">ASpG1</strain>
    </source>
</reference>
<feature type="non-terminal residue" evidence="1">
    <location>
        <position position="1"/>
    </location>
</feature>
<name>A0A1N6QII7_9SPIO</name>
<sequence length="45" mass="5069">CPVCKNPVPAEGYVIARMFSRHDRKHLRVLGCTACRKDPVRGYAP</sequence>
<dbReference type="STRING" id="159291.SAMN05920897_104190"/>
<dbReference type="EMBL" id="FTMS01000004">
    <property type="protein sequence ID" value="SIQ16441.1"/>
    <property type="molecule type" value="Genomic_DNA"/>
</dbReference>
<protein>
    <submittedName>
        <fullName evidence="1">Uncharacterized protein</fullName>
    </submittedName>
</protein>
<evidence type="ECO:0000313" key="1">
    <source>
        <dbReference type="EMBL" id="SIQ16441.1"/>
    </source>
</evidence>
<keyword evidence="2" id="KW-1185">Reference proteome</keyword>